<evidence type="ECO:0000313" key="2">
    <source>
        <dbReference type="EMBL" id="KAK7816147.1"/>
    </source>
</evidence>
<protein>
    <submittedName>
        <fullName evidence="2">Uncharacterized protein</fullName>
    </submittedName>
</protein>
<dbReference type="EMBL" id="JBBHLL010000105">
    <property type="protein sequence ID" value="KAK7816147.1"/>
    <property type="molecule type" value="Genomic_DNA"/>
</dbReference>
<accession>A0AAW0IP00</accession>
<keyword evidence="3" id="KW-1185">Reference proteome</keyword>
<dbReference type="Proteomes" id="UP001488838">
    <property type="component" value="Unassembled WGS sequence"/>
</dbReference>
<name>A0AAW0IP00_MYOGA</name>
<feature type="region of interest" description="Disordered" evidence="1">
    <location>
        <begin position="1"/>
        <end position="20"/>
    </location>
</feature>
<proteinExistence type="predicted"/>
<sequence>MVGNCQRETADRTPWSFSPPSRIPEFFSPIQVMEPFEAVGQDLSLFQDVFTLSGQERILPFVPKDAVIPKDAVNYRPGCL</sequence>
<dbReference type="AlphaFoldDB" id="A0AAW0IP00"/>
<evidence type="ECO:0000256" key="1">
    <source>
        <dbReference type="SAM" id="MobiDB-lite"/>
    </source>
</evidence>
<evidence type="ECO:0000313" key="3">
    <source>
        <dbReference type="Proteomes" id="UP001488838"/>
    </source>
</evidence>
<gene>
    <name evidence="2" type="ORF">U0070_023630</name>
</gene>
<organism evidence="2 3">
    <name type="scientific">Myodes glareolus</name>
    <name type="common">Bank vole</name>
    <name type="synonym">Clethrionomys glareolus</name>
    <dbReference type="NCBI Taxonomy" id="447135"/>
    <lineage>
        <taxon>Eukaryota</taxon>
        <taxon>Metazoa</taxon>
        <taxon>Chordata</taxon>
        <taxon>Craniata</taxon>
        <taxon>Vertebrata</taxon>
        <taxon>Euteleostomi</taxon>
        <taxon>Mammalia</taxon>
        <taxon>Eutheria</taxon>
        <taxon>Euarchontoglires</taxon>
        <taxon>Glires</taxon>
        <taxon>Rodentia</taxon>
        <taxon>Myomorpha</taxon>
        <taxon>Muroidea</taxon>
        <taxon>Cricetidae</taxon>
        <taxon>Arvicolinae</taxon>
        <taxon>Myodes</taxon>
    </lineage>
</organism>
<comment type="caution">
    <text evidence="2">The sequence shown here is derived from an EMBL/GenBank/DDBJ whole genome shotgun (WGS) entry which is preliminary data.</text>
</comment>
<reference evidence="2 3" key="1">
    <citation type="journal article" date="2023" name="bioRxiv">
        <title>Conserved and derived expression patterns and positive selection on dental genes reveal complex evolutionary context of ever-growing rodent molars.</title>
        <authorList>
            <person name="Calamari Z.T."/>
            <person name="Song A."/>
            <person name="Cohen E."/>
            <person name="Akter M."/>
            <person name="Roy R.D."/>
            <person name="Hallikas O."/>
            <person name="Christensen M.M."/>
            <person name="Li P."/>
            <person name="Marangoni P."/>
            <person name="Jernvall J."/>
            <person name="Klein O.D."/>
        </authorList>
    </citation>
    <scope>NUCLEOTIDE SEQUENCE [LARGE SCALE GENOMIC DNA]</scope>
    <source>
        <strain evidence="2">V071</strain>
    </source>
</reference>